<organism evidence="2 3">
    <name type="scientific">Acaulospora morrowiae</name>
    <dbReference type="NCBI Taxonomy" id="94023"/>
    <lineage>
        <taxon>Eukaryota</taxon>
        <taxon>Fungi</taxon>
        <taxon>Fungi incertae sedis</taxon>
        <taxon>Mucoromycota</taxon>
        <taxon>Glomeromycotina</taxon>
        <taxon>Glomeromycetes</taxon>
        <taxon>Diversisporales</taxon>
        <taxon>Acaulosporaceae</taxon>
        <taxon>Acaulospora</taxon>
    </lineage>
</organism>
<keyword evidence="3" id="KW-1185">Reference proteome</keyword>
<evidence type="ECO:0000313" key="2">
    <source>
        <dbReference type="EMBL" id="CAG8760507.1"/>
    </source>
</evidence>
<feature type="chain" id="PRO_5040318621" evidence="1">
    <location>
        <begin position="22"/>
        <end position="50"/>
    </location>
</feature>
<dbReference type="AlphaFoldDB" id="A0A9N9NU46"/>
<accession>A0A9N9NU46</accession>
<sequence>MRNLLIILFVALSTIFLLADSKSTTGDRVLVLLDRGGDKKSYSQFFKILE</sequence>
<dbReference type="Proteomes" id="UP000789342">
    <property type="component" value="Unassembled WGS sequence"/>
</dbReference>
<keyword evidence="1" id="KW-0732">Signal</keyword>
<reference evidence="2" key="1">
    <citation type="submission" date="2021-06" db="EMBL/GenBank/DDBJ databases">
        <authorList>
            <person name="Kallberg Y."/>
            <person name="Tangrot J."/>
            <person name="Rosling A."/>
        </authorList>
    </citation>
    <scope>NUCLEOTIDE SEQUENCE</scope>
    <source>
        <strain evidence="2">CL551</strain>
    </source>
</reference>
<comment type="caution">
    <text evidence="2">The sequence shown here is derived from an EMBL/GenBank/DDBJ whole genome shotgun (WGS) entry which is preliminary data.</text>
</comment>
<proteinExistence type="predicted"/>
<evidence type="ECO:0000313" key="3">
    <source>
        <dbReference type="Proteomes" id="UP000789342"/>
    </source>
</evidence>
<gene>
    <name evidence="2" type="ORF">AMORRO_LOCUS15880</name>
</gene>
<evidence type="ECO:0000256" key="1">
    <source>
        <dbReference type="SAM" id="SignalP"/>
    </source>
</evidence>
<dbReference type="OrthoDB" id="29105at2759"/>
<feature type="signal peptide" evidence="1">
    <location>
        <begin position="1"/>
        <end position="21"/>
    </location>
</feature>
<protein>
    <submittedName>
        <fullName evidence="2">5161_t:CDS:1</fullName>
    </submittedName>
</protein>
<dbReference type="EMBL" id="CAJVPV010040568">
    <property type="protein sequence ID" value="CAG8760507.1"/>
    <property type="molecule type" value="Genomic_DNA"/>
</dbReference>
<name>A0A9N9NU46_9GLOM</name>
<feature type="non-terminal residue" evidence="2">
    <location>
        <position position="50"/>
    </location>
</feature>